<dbReference type="Proteomes" id="UP001596174">
    <property type="component" value="Unassembled WGS sequence"/>
</dbReference>
<comment type="caution">
    <text evidence="4">The sequence shown here is derived from an EMBL/GenBank/DDBJ whole genome shotgun (WGS) entry which is preliminary data.</text>
</comment>
<keyword evidence="2" id="KW-0472">Membrane</keyword>
<dbReference type="SUPFAM" id="SSF117892">
    <property type="entry name" value="Band 7/SPFH domain"/>
    <property type="match status" value="1"/>
</dbReference>
<feature type="region of interest" description="Disordered" evidence="1">
    <location>
        <begin position="334"/>
        <end position="377"/>
    </location>
</feature>
<dbReference type="InterPro" id="IPR001107">
    <property type="entry name" value="Band_7"/>
</dbReference>
<dbReference type="EMBL" id="JBHSQJ010000010">
    <property type="protein sequence ID" value="MFC5906207.1"/>
    <property type="molecule type" value="Genomic_DNA"/>
</dbReference>
<evidence type="ECO:0000256" key="2">
    <source>
        <dbReference type="SAM" id="Phobius"/>
    </source>
</evidence>
<dbReference type="Pfam" id="PF01145">
    <property type="entry name" value="Band_7"/>
    <property type="match status" value="1"/>
</dbReference>
<feature type="compositionally biased region" description="Low complexity" evidence="1">
    <location>
        <begin position="8"/>
        <end position="23"/>
    </location>
</feature>
<dbReference type="InterPro" id="IPR036013">
    <property type="entry name" value="Band_7/SPFH_dom_sf"/>
</dbReference>
<evidence type="ECO:0000313" key="4">
    <source>
        <dbReference type="EMBL" id="MFC5906207.1"/>
    </source>
</evidence>
<accession>A0ABW1FWE7</accession>
<dbReference type="RefSeq" id="WP_380579396.1">
    <property type="nucleotide sequence ID" value="NZ_JBHSQJ010000010.1"/>
</dbReference>
<organism evidence="4 5">
    <name type="scientific">Streptacidiphilus monticola</name>
    <dbReference type="NCBI Taxonomy" id="2161674"/>
    <lineage>
        <taxon>Bacteria</taxon>
        <taxon>Bacillati</taxon>
        <taxon>Actinomycetota</taxon>
        <taxon>Actinomycetes</taxon>
        <taxon>Kitasatosporales</taxon>
        <taxon>Streptomycetaceae</taxon>
        <taxon>Streptacidiphilus</taxon>
    </lineage>
</organism>
<keyword evidence="5" id="KW-1185">Reference proteome</keyword>
<protein>
    <submittedName>
        <fullName evidence="4">SPFH domain-containing protein</fullName>
    </submittedName>
</protein>
<evidence type="ECO:0000313" key="5">
    <source>
        <dbReference type="Proteomes" id="UP001596174"/>
    </source>
</evidence>
<name>A0ABW1FWE7_9ACTN</name>
<feature type="domain" description="Band 7" evidence="3">
    <location>
        <begin position="103"/>
        <end position="266"/>
    </location>
</feature>
<evidence type="ECO:0000259" key="3">
    <source>
        <dbReference type="SMART" id="SM00244"/>
    </source>
</evidence>
<dbReference type="SMART" id="SM00244">
    <property type="entry name" value="PHB"/>
    <property type="match status" value="1"/>
</dbReference>
<proteinExistence type="predicted"/>
<keyword evidence="2" id="KW-1133">Transmembrane helix</keyword>
<dbReference type="PANTHER" id="PTHR43446">
    <property type="entry name" value="MEMBRANE PROTEIN-RELATED"/>
    <property type="match status" value="1"/>
</dbReference>
<feature type="region of interest" description="Disordered" evidence="1">
    <location>
        <begin position="1"/>
        <end position="31"/>
    </location>
</feature>
<keyword evidence="2" id="KW-0812">Transmembrane</keyword>
<feature type="transmembrane region" description="Helical" evidence="2">
    <location>
        <begin position="41"/>
        <end position="60"/>
    </location>
</feature>
<dbReference type="Gene3D" id="3.30.479.30">
    <property type="entry name" value="Band 7 domain"/>
    <property type="match status" value="1"/>
</dbReference>
<dbReference type="PANTHER" id="PTHR43446:SF1">
    <property type="entry name" value="BAND 7 DOMAIN-CONTAINING PROTEIN"/>
    <property type="match status" value="1"/>
</dbReference>
<sequence length="377" mass="39621">MDQYTDQPTAATAGPAPVTAGRAPRSDADLRERPARGVLPGWLALLVLAAALAGACAVQADRAALPTWLPGSGRLNADAPSLHRPEAALLLGLCGVVAVTAFFGLMTNPLGTARVLSRWGGYRGTVRRTGLVWVNPLLKRRPLDVRIRHWRSAPLSAVDREGSPIRAELLLVWQIRDTARARFAVDDHEQHLAVSAESVLSRVASTLPCDSFATPGPSLRDGQWLGGELTRLLAAEMAPVGVAVFSAQAVVLDYAPDFAAAMRRRRIAELEAGTRDIVVGDALETASLAVSHLERHQGGALDPAVRAELLRDLVTAFLAVPVSVPASAAAAPREQAHVEPAAPGSAAHIPDRLPAPVRLGKPAARPAGATPVGRAQT</sequence>
<gene>
    <name evidence="4" type="ORF">ACFP3V_03085</name>
</gene>
<evidence type="ECO:0000256" key="1">
    <source>
        <dbReference type="SAM" id="MobiDB-lite"/>
    </source>
</evidence>
<feature type="transmembrane region" description="Helical" evidence="2">
    <location>
        <begin position="87"/>
        <end position="106"/>
    </location>
</feature>
<reference evidence="5" key="1">
    <citation type="journal article" date="2019" name="Int. J. Syst. Evol. Microbiol.">
        <title>The Global Catalogue of Microorganisms (GCM) 10K type strain sequencing project: providing services to taxonomists for standard genome sequencing and annotation.</title>
        <authorList>
            <consortium name="The Broad Institute Genomics Platform"/>
            <consortium name="The Broad Institute Genome Sequencing Center for Infectious Disease"/>
            <person name="Wu L."/>
            <person name="Ma J."/>
        </authorList>
    </citation>
    <scope>NUCLEOTIDE SEQUENCE [LARGE SCALE GENOMIC DNA]</scope>
    <source>
        <strain evidence="5">JCM 4816</strain>
    </source>
</reference>